<dbReference type="InterPro" id="IPR013556">
    <property type="entry name" value="Flag_M-ring_C"/>
</dbReference>
<accession>H7ELH4</accession>
<dbReference type="PANTHER" id="PTHR30046:SF0">
    <property type="entry name" value="FLAGELLAR M-RING PROTEIN"/>
    <property type="match status" value="1"/>
</dbReference>
<gene>
    <name evidence="13" type="ORF">TresaDRAFT_1124</name>
</gene>
<evidence type="ECO:0000256" key="4">
    <source>
        <dbReference type="ARBA" id="ARBA00022475"/>
    </source>
</evidence>
<evidence type="ECO:0000256" key="9">
    <source>
        <dbReference type="SAM" id="Coils"/>
    </source>
</evidence>
<dbReference type="AlphaFoldDB" id="H7ELH4"/>
<dbReference type="NCBIfam" id="TIGR00206">
    <property type="entry name" value="fliF"/>
    <property type="match status" value="1"/>
</dbReference>
<comment type="similarity">
    <text evidence="3">Belongs to the FliF family.</text>
</comment>
<feature type="coiled-coil region" evidence="9">
    <location>
        <begin position="496"/>
        <end position="551"/>
    </location>
</feature>
<keyword evidence="13" id="KW-0969">Cilium</keyword>
<keyword evidence="6 10" id="KW-1133">Transmembrane helix</keyword>
<keyword evidence="7 10" id="KW-0472">Membrane</keyword>
<dbReference type="OrthoDB" id="304821at2"/>
<feature type="domain" description="Flagellar M-ring N-terminal" evidence="11">
    <location>
        <begin position="60"/>
        <end position="223"/>
    </location>
</feature>
<organism evidence="13 14">
    <name type="scientific">Treponema saccharophilum DSM 2985</name>
    <dbReference type="NCBI Taxonomy" id="907348"/>
    <lineage>
        <taxon>Bacteria</taxon>
        <taxon>Pseudomonadati</taxon>
        <taxon>Spirochaetota</taxon>
        <taxon>Spirochaetia</taxon>
        <taxon>Spirochaetales</taxon>
        <taxon>Treponemataceae</taxon>
        <taxon>Treponema</taxon>
    </lineage>
</organism>
<keyword evidence="5 10" id="KW-0812">Transmembrane</keyword>
<keyword evidence="4" id="KW-1003">Cell membrane</keyword>
<dbReference type="InterPro" id="IPR000067">
    <property type="entry name" value="FlgMring_FliF"/>
</dbReference>
<dbReference type="GO" id="GO:0003774">
    <property type="term" value="F:cytoskeletal motor activity"/>
    <property type="evidence" value="ECO:0007669"/>
    <property type="project" value="InterPro"/>
</dbReference>
<keyword evidence="13" id="KW-0966">Cell projection</keyword>
<evidence type="ECO:0000256" key="7">
    <source>
        <dbReference type="ARBA" id="ARBA00023136"/>
    </source>
</evidence>
<dbReference type="Pfam" id="PF08345">
    <property type="entry name" value="YscJ_FliF_C"/>
    <property type="match status" value="1"/>
</dbReference>
<dbReference type="GO" id="GO:0071973">
    <property type="term" value="P:bacterial-type flagellum-dependent cell motility"/>
    <property type="evidence" value="ECO:0007669"/>
    <property type="project" value="InterPro"/>
</dbReference>
<dbReference type="RefSeq" id="WP_002704801.1">
    <property type="nucleotide sequence ID" value="NZ_AGRW01000049.1"/>
</dbReference>
<keyword evidence="13" id="KW-0282">Flagellum</keyword>
<proteinExistence type="inferred from homology"/>
<dbReference type="Gene3D" id="3.30.300.30">
    <property type="match status" value="1"/>
</dbReference>
<dbReference type="PANTHER" id="PTHR30046">
    <property type="entry name" value="FLAGELLAR M-RING PROTEIN"/>
    <property type="match status" value="1"/>
</dbReference>
<dbReference type="GO" id="GO:0005886">
    <property type="term" value="C:plasma membrane"/>
    <property type="evidence" value="ECO:0007669"/>
    <property type="project" value="UniProtKB-SubCell"/>
</dbReference>
<keyword evidence="9" id="KW-0175">Coiled coil</keyword>
<evidence type="ECO:0000256" key="10">
    <source>
        <dbReference type="SAM" id="Phobius"/>
    </source>
</evidence>
<evidence type="ECO:0000313" key="13">
    <source>
        <dbReference type="EMBL" id="EIC01515.1"/>
    </source>
</evidence>
<keyword evidence="8" id="KW-0975">Bacterial flagellum</keyword>
<evidence type="ECO:0000259" key="11">
    <source>
        <dbReference type="Pfam" id="PF01514"/>
    </source>
</evidence>
<feature type="domain" description="Flagellar M-ring C-terminal" evidence="12">
    <location>
        <begin position="259"/>
        <end position="448"/>
    </location>
</feature>
<dbReference type="EMBL" id="AGRW01000049">
    <property type="protein sequence ID" value="EIC01515.1"/>
    <property type="molecule type" value="Genomic_DNA"/>
</dbReference>
<dbReference type="InterPro" id="IPR045851">
    <property type="entry name" value="AMP-bd_C_sf"/>
</dbReference>
<protein>
    <submittedName>
        <fullName evidence="13">Flagellar M-ring protein FliF</fullName>
    </submittedName>
</protein>
<sequence>MNEWFKKTAAKFKELWSKWSIVQKLVLIGIVVAVGVVVFFLVNTSRSPAGVPLLNTEITNQDERDAILFRLDSAGVKYSVVNGKIIVPDEQTRVRMMNVLADEDLLPKGTSQWAFLNVGQYSMTDFERENNKNLAIKRSVERHIEALADVANADVEIGFPPDSLFTETQKPVSANVILTFKPGCDMAPGSKKVQTVQKILLHSIVGLTEDYITIASIDGVVLNDFKGLAALDKLSLAEREQKLRNNHEMTVRAKVLKALQSIFKADRVRDLQVTIEWNMSEAVSDKTIYTPVEVSPQDPEKPYNTRETRDYLPLSSQTITNKFTGTGFNPNGPAGAAGNNPPTYSDMSNVIGEYEQTGVTQNNVINTEQRHEIIHSQPGRITVAVNIDGKWRASYDKNHRYVITEDGHIDWKYTPVPAEELEQAVQYVQSAIGYDKLRGDRVEVTSIQHDRDDEFDKLEEEYFAKQNRKKMIMIVLGGILVILIAFIVFRFISREIERRKRLREEEILRRQQAEREKALWEAKDSDMQVTMSVEERKRAELQENAIAMAKEHPDEVAMLIRTWLMDDNN</sequence>
<dbReference type="eggNOG" id="COG1766">
    <property type="taxonomic scope" value="Bacteria"/>
</dbReference>
<comment type="subcellular location">
    <subcellularLocation>
        <location evidence="1">Bacterial flagellum basal body</location>
    </subcellularLocation>
    <subcellularLocation>
        <location evidence="2">Cell membrane</location>
        <topology evidence="2">Multi-pass membrane protein</topology>
    </subcellularLocation>
</comment>
<feature type="transmembrane region" description="Helical" evidence="10">
    <location>
        <begin position="471"/>
        <end position="493"/>
    </location>
</feature>
<dbReference type="Pfam" id="PF01514">
    <property type="entry name" value="YscJ_FliF"/>
    <property type="match status" value="1"/>
</dbReference>
<evidence type="ECO:0000256" key="8">
    <source>
        <dbReference type="ARBA" id="ARBA00023143"/>
    </source>
</evidence>
<feature type="transmembrane region" description="Helical" evidence="10">
    <location>
        <begin position="21"/>
        <end position="42"/>
    </location>
</feature>
<dbReference type="STRING" id="907348.TresaDRAFT_1124"/>
<comment type="caution">
    <text evidence="13">The sequence shown here is derived from an EMBL/GenBank/DDBJ whole genome shotgun (WGS) entry which is preliminary data.</text>
</comment>
<evidence type="ECO:0000256" key="2">
    <source>
        <dbReference type="ARBA" id="ARBA00004651"/>
    </source>
</evidence>
<dbReference type="InterPro" id="IPR043427">
    <property type="entry name" value="YscJ/FliF"/>
</dbReference>
<dbReference type="InterPro" id="IPR006182">
    <property type="entry name" value="FliF_N_dom"/>
</dbReference>
<evidence type="ECO:0000256" key="6">
    <source>
        <dbReference type="ARBA" id="ARBA00022989"/>
    </source>
</evidence>
<evidence type="ECO:0000259" key="12">
    <source>
        <dbReference type="Pfam" id="PF08345"/>
    </source>
</evidence>
<dbReference type="Proteomes" id="UP000003571">
    <property type="component" value="Unassembled WGS sequence"/>
</dbReference>
<name>H7ELH4_9SPIR</name>
<dbReference type="PATRIC" id="fig|907348.3.peg.1762"/>
<evidence type="ECO:0000256" key="1">
    <source>
        <dbReference type="ARBA" id="ARBA00004117"/>
    </source>
</evidence>
<evidence type="ECO:0000313" key="14">
    <source>
        <dbReference type="Proteomes" id="UP000003571"/>
    </source>
</evidence>
<reference evidence="13 14" key="1">
    <citation type="submission" date="2011-09" db="EMBL/GenBank/DDBJ databases">
        <title>The draft genome of Treponema saccharophilum DSM 2985.</title>
        <authorList>
            <consortium name="US DOE Joint Genome Institute (JGI-PGF)"/>
            <person name="Lucas S."/>
            <person name="Copeland A."/>
            <person name="Lapidus A."/>
            <person name="Glavina del Rio T."/>
            <person name="Dalin E."/>
            <person name="Tice H."/>
            <person name="Bruce D."/>
            <person name="Goodwin L."/>
            <person name="Pitluck S."/>
            <person name="Peters L."/>
            <person name="Kyrpides N."/>
            <person name="Mavromatis K."/>
            <person name="Ivanova N."/>
            <person name="Markowitz V."/>
            <person name="Cheng J.-F."/>
            <person name="Hugenholtz P."/>
            <person name="Woyke T."/>
            <person name="Wu D."/>
            <person name="Gronow S."/>
            <person name="Wellnitz S."/>
            <person name="Brambilla E."/>
            <person name="Klenk H.-P."/>
            <person name="Eisen J.A."/>
        </authorList>
    </citation>
    <scope>NUCLEOTIDE SEQUENCE [LARGE SCALE GENOMIC DNA]</scope>
    <source>
        <strain evidence="13 14">DSM 2985</strain>
    </source>
</reference>
<evidence type="ECO:0000256" key="3">
    <source>
        <dbReference type="ARBA" id="ARBA00007971"/>
    </source>
</evidence>
<dbReference type="GO" id="GO:0009431">
    <property type="term" value="C:bacterial-type flagellum basal body, MS ring"/>
    <property type="evidence" value="ECO:0007669"/>
    <property type="project" value="InterPro"/>
</dbReference>
<keyword evidence="14" id="KW-1185">Reference proteome</keyword>
<evidence type="ECO:0000256" key="5">
    <source>
        <dbReference type="ARBA" id="ARBA00022692"/>
    </source>
</evidence>